<dbReference type="Proteomes" id="UP001218188">
    <property type="component" value="Unassembled WGS sequence"/>
</dbReference>
<feature type="compositionally biased region" description="Basic residues" evidence="1">
    <location>
        <begin position="50"/>
        <end position="59"/>
    </location>
</feature>
<keyword evidence="3" id="KW-1185">Reference proteome</keyword>
<organism evidence="2 3">
    <name type="scientific">Mycena alexandri</name>
    <dbReference type="NCBI Taxonomy" id="1745969"/>
    <lineage>
        <taxon>Eukaryota</taxon>
        <taxon>Fungi</taxon>
        <taxon>Dikarya</taxon>
        <taxon>Basidiomycota</taxon>
        <taxon>Agaricomycotina</taxon>
        <taxon>Agaricomycetes</taxon>
        <taxon>Agaricomycetidae</taxon>
        <taxon>Agaricales</taxon>
        <taxon>Marasmiineae</taxon>
        <taxon>Mycenaceae</taxon>
        <taxon>Mycena</taxon>
    </lineage>
</organism>
<sequence>MFGRGKPSNLEISFMMANLRDPNSTTRPCTQCRREVPKTQKLLTCEKCREKKKQQKARKKERDLAVQEGRGAGPNQGFSSAPLQAVVAKQEQETVAKRAAARKVKTGVKEDPKPAASASSSRNSMAMVLQTILDEHEREERALKSAPKKRATKRTTIEDELQDDLNELSALLLFEMITKGASSSMAGTKRKREEEEYEPNLPGTVYNAETSKKRMRGEMPMPKLEPIPGAYHAPAKKSIDKPVASSSKTASTSKPLPLRKETSNLPATKMGSETKPQKVQASLADWLKPAPKST</sequence>
<name>A0AAD6SKT2_9AGAR</name>
<evidence type="ECO:0000256" key="1">
    <source>
        <dbReference type="SAM" id="MobiDB-lite"/>
    </source>
</evidence>
<dbReference type="EMBL" id="JARJCM010000118">
    <property type="protein sequence ID" value="KAJ7027940.1"/>
    <property type="molecule type" value="Genomic_DNA"/>
</dbReference>
<reference evidence="2" key="1">
    <citation type="submission" date="2023-03" db="EMBL/GenBank/DDBJ databases">
        <title>Massive genome expansion in bonnet fungi (Mycena s.s.) driven by repeated elements and novel gene families across ecological guilds.</title>
        <authorList>
            <consortium name="Lawrence Berkeley National Laboratory"/>
            <person name="Harder C.B."/>
            <person name="Miyauchi S."/>
            <person name="Viragh M."/>
            <person name="Kuo A."/>
            <person name="Thoen E."/>
            <person name="Andreopoulos B."/>
            <person name="Lu D."/>
            <person name="Skrede I."/>
            <person name="Drula E."/>
            <person name="Henrissat B."/>
            <person name="Morin E."/>
            <person name="Kohler A."/>
            <person name="Barry K."/>
            <person name="LaButti K."/>
            <person name="Morin E."/>
            <person name="Salamov A."/>
            <person name="Lipzen A."/>
            <person name="Mereny Z."/>
            <person name="Hegedus B."/>
            <person name="Baldrian P."/>
            <person name="Stursova M."/>
            <person name="Weitz H."/>
            <person name="Taylor A."/>
            <person name="Grigoriev I.V."/>
            <person name="Nagy L.G."/>
            <person name="Martin F."/>
            <person name="Kauserud H."/>
        </authorList>
    </citation>
    <scope>NUCLEOTIDE SEQUENCE</scope>
    <source>
        <strain evidence="2">CBHHK200</strain>
    </source>
</reference>
<dbReference type="AlphaFoldDB" id="A0AAD6SKT2"/>
<accession>A0AAD6SKT2</accession>
<feature type="region of interest" description="Disordered" evidence="1">
    <location>
        <begin position="98"/>
        <end position="125"/>
    </location>
</feature>
<feature type="compositionally biased region" description="Low complexity" evidence="1">
    <location>
        <begin position="244"/>
        <end position="254"/>
    </location>
</feature>
<comment type="caution">
    <text evidence="2">The sequence shown here is derived from an EMBL/GenBank/DDBJ whole genome shotgun (WGS) entry which is preliminary data.</text>
</comment>
<feature type="region of interest" description="Disordered" evidence="1">
    <location>
        <begin position="49"/>
        <end position="79"/>
    </location>
</feature>
<protein>
    <submittedName>
        <fullName evidence="2">Uncharacterized protein</fullName>
    </submittedName>
</protein>
<evidence type="ECO:0000313" key="3">
    <source>
        <dbReference type="Proteomes" id="UP001218188"/>
    </source>
</evidence>
<evidence type="ECO:0000313" key="2">
    <source>
        <dbReference type="EMBL" id="KAJ7027940.1"/>
    </source>
</evidence>
<feature type="region of interest" description="Disordered" evidence="1">
    <location>
        <begin position="182"/>
        <end position="294"/>
    </location>
</feature>
<gene>
    <name evidence="2" type="ORF">C8F04DRAFT_1399287</name>
</gene>
<proteinExistence type="predicted"/>